<keyword evidence="3" id="KW-1185">Reference proteome</keyword>
<reference evidence="2 3" key="1">
    <citation type="submission" date="2021-06" db="EMBL/GenBank/DDBJ databases">
        <title>Caerostris extrusa draft genome.</title>
        <authorList>
            <person name="Kono N."/>
            <person name="Arakawa K."/>
        </authorList>
    </citation>
    <scope>NUCLEOTIDE SEQUENCE [LARGE SCALE GENOMIC DNA]</scope>
</reference>
<dbReference type="Proteomes" id="UP001054945">
    <property type="component" value="Unassembled WGS sequence"/>
</dbReference>
<protein>
    <submittedName>
        <fullName evidence="2">Uncharacterized protein</fullName>
    </submittedName>
</protein>
<organism evidence="2 3">
    <name type="scientific">Caerostris extrusa</name>
    <name type="common">Bark spider</name>
    <name type="synonym">Caerostris bankana</name>
    <dbReference type="NCBI Taxonomy" id="172846"/>
    <lineage>
        <taxon>Eukaryota</taxon>
        <taxon>Metazoa</taxon>
        <taxon>Ecdysozoa</taxon>
        <taxon>Arthropoda</taxon>
        <taxon>Chelicerata</taxon>
        <taxon>Arachnida</taxon>
        <taxon>Araneae</taxon>
        <taxon>Araneomorphae</taxon>
        <taxon>Entelegynae</taxon>
        <taxon>Araneoidea</taxon>
        <taxon>Araneidae</taxon>
        <taxon>Caerostris</taxon>
    </lineage>
</organism>
<proteinExistence type="predicted"/>
<dbReference type="EMBL" id="BPLR01012007">
    <property type="protein sequence ID" value="GIY50667.1"/>
    <property type="molecule type" value="Genomic_DNA"/>
</dbReference>
<evidence type="ECO:0000256" key="1">
    <source>
        <dbReference type="SAM" id="MobiDB-lite"/>
    </source>
</evidence>
<comment type="caution">
    <text evidence="2">The sequence shown here is derived from an EMBL/GenBank/DDBJ whole genome shotgun (WGS) entry which is preliminary data.</text>
</comment>
<accession>A0AAV4TZG7</accession>
<feature type="region of interest" description="Disordered" evidence="1">
    <location>
        <begin position="81"/>
        <end position="105"/>
    </location>
</feature>
<feature type="compositionally biased region" description="Basic and acidic residues" evidence="1">
    <location>
        <begin position="96"/>
        <end position="105"/>
    </location>
</feature>
<gene>
    <name evidence="2" type="ORF">CEXT_175531</name>
</gene>
<name>A0AAV4TZG7_CAEEX</name>
<evidence type="ECO:0000313" key="2">
    <source>
        <dbReference type="EMBL" id="GIY50667.1"/>
    </source>
</evidence>
<evidence type="ECO:0000313" key="3">
    <source>
        <dbReference type="Proteomes" id="UP001054945"/>
    </source>
</evidence>
<dbReference type="AlphaFoldDB" id="A0AAV4TZG7"/>
<sequence>MATSRISCMINRRTVSLTLERTPYGNVSKWDSDFLLRELWRLHLFHSSTPSLPYVRFLRVTLLARTEIEGGKMEGFSISLFPKRSAPSPKSYSSWGDKRPSPISP</sequence>